<protein>
    <recommendedName>
        <fullName evidence="6">type II site-specific deoxyribonuclease</fullName>
        <ecNumber evidence="6">3.1.21.4</ecNumber>
    </recommendedName>
</protein>
<evidence type="ECO:0000313" key="7">
    <source>
        <dbReference type="EMBL" id="AFZ14688.1"/>
    </source>
</evidence>
<evidence type="ECO:0000313" key="8">
    <source>
        <dbReference type="Proteomes" id="UP000010472"/>
    </source>
</evidence>
<keyword evidence="8" id="KW-1185">Reference proteome</keyword>
<gene>
    <name evidence="7" type="ORF">Cri9333_3879</name>
</gene>
<evidence type="ECO:0000256" key="2">
    <source>
        <dbReference type="ARBA" id="ARBA00022747"/>
    </source>
</evidence>
<dbReference type="KEGG" id="cep:Cri9333_3879"/>
<proteinExistence type="predicted"/>
<dbReference type="GO" id="GO:0009036">
    <property type="term" value="F:type II site-specific deoxyribonuclease activity"/>
    <property type="evidence" value="ECO:0007669"/>
    <property type="project" value="InterPro"/>
</dbReference>
<name>K9W2U7_9CYAN</name>
<dbReference type="GO" id="GO:0009307">
    <property type="term" value="P:DNA restriction-modification system"/>
    <property type="evidence" value="ECO:0007669"/>
    <property type="project" value="InterPro"/>
</dbReference>
<dbReference type="RefSeq" id="WP_015204788.1">
    <property type="nucleotide sequence ID" value="NC_019753.1"/>
</dbReference>
<evidence type="ECO:0000256" key="4">
    <source>
        <dbReference type="ARBA" id="ARBA00022801"/>
    </source>
</evidence>
<dbReference type="STRING" id="1173022.Cri9333_3879"/>
<comment type="catalytic activity">
    <reaction evidence="5">
        <text>Endonucleolytic cleavage of DNA to give specific double-stranded fragments with terminal 5'-phosphates.</text>
        <dbReference type="EC" id="3.1.21.4"/>
    </reaction>
</comment>
<dbReference type="Proteomes" id="UP000010472">
    <property type="component" value="Chromosome"/>
</dbReference>
<organism evidence="7 8">
    <name type="scientific">Crinalium epipsammum PCC 9333</name>
    <dbReference type="NCBI Taxonomy" id="1173022"/>
    <lineage>
        <taxon>Bacteria</taxon>
        <taxon>Bacillati</taxon>
        <taxon>Cyanobacteriota</taxon>
        <taxon>Cyanophyceae</taxon>
        <taxon>Gomontiellales</taxon>
        <taxon>Gomontiellaceae</taxon>
        <taxon>Crinalium</taxon>
    </lineage>
</organism>
<sequence>MSESEKIKIAIQSVIKEMMDQVMERVLIIDPFISEKHRSSKPLYAALVPDEIFKGSHFERRFVTPFGKVWEKLAVVAGREGLGHCQMAHTICGTVKSERLRRISETLNKLEHPPSGQSRTKPDWDRELSYILEGDGEDIPVQVVCDIYAVDKTTGEKYAFELKAPLPNSDQTKVSKEKILKLHSMEPQKINGSYFALPYNPYGKKEDYKWSFPSRWFNMQQDEVVLIGNEFWDKIGGVGTYQAFIKAVNEIGQEYRERIYREFLEIEPPINASEFNLDEFNLDE</sequence>
<keyword evidence="4" id="KW-0378">Hydrolase</keyword>
<evidence type="ECO:0000256" key="6">
    <source>
        <dbReference type="ARBA" id="ARBA00093790"/>
    </source>
</evidence>
<keyword evidence="2" id="KW-0680">Restriction system</keyword>
<dbReference type="OrthoDB" id="451919at2"/>
<dbReference type="EC" id="3.1.21.4" evidence="6"/>
<evidence type="ECO:0000256" key="1">
    <source>
        <dbReference type="ARBA" id="ARBA00022722"/>
    </source>
</evidence>
<dbReference type="Pfam" id="PF09520">
    <property type="entry name" value="RE_TdeIII"/>
    <property type="match status" value="1"/>
</dbReference>
<evidence type="ECO:0000256" key="5">
    <source>
        <dbReference type="ARBA" id="ARBA00093760"/>
    </source>
</evidence>
<dbReference type="REBASE" id="58056">
    <property type="entry name" value="Cep9333ORF3880P"/>
</dbReference>
<dbReference type="InterPro" id="IPR019045">
    <property type="entry name" value="Restrct_endonuc_II_HinfI"/>
</dbReference>
<evidence type="ECO:0000256" key="3">
    <source>
        <dbReference type="ARBA" id="ARBA00022759"/>
    </source>
</evidence>
<keyword evidence="1" id="KW-0540">Nuclease</keyword>
<reference evidence="7 8" key="1">
    <citation type="submission" date="2012-06" db="EMBL/GenBank/DDBJ databases">
        <title>Finished chromosome of genome of Crinalium epipsammum PCC 9333.</title>
        <authorList>
            <consortium name="US DOE Joint Genome Institute"/>
            <person name="Gugger M."/>
            <person name="Coursin T."/>
            <person name="Rippka R."/>
            <person name="Tandeau De Marsac N."/>
            <person name="Huntemann M."/>
            <person name="Wei C.-L."/>
            <person name="Han J."/>
            <person name="Detter J.C."/>
            <person name="Han C."/>
            <person name="Tapia R."/>
            <person name="Davenport K."/>
            <person name="Daligault H."/>
            <person name="Erkkila T."/>
            <person name="Gu W."/>
            <person name="Munk A.C.C."/>
            <person name="Teshima H."/>
            <person name="Xu Y."/>
            <person name="Chain P."/>
            <person name="Chen A."/>
            <person name="Krypides N."/>
            <person name="Mavromatis K."/>
            <person name="Markowitz V."/>
            <person name="Szeto E."/>
            <person name="Ivanova N."/>
            <person name="Mikhailova N."/>
            <person name="Ovchinnikova G."/>
            <person name="Pagani I."/>
            <person name="Pati A."/>
            <person name="Goodwin L."/>
            <person name="Peters L."/>
            <person name="Pitluck S."/>
            <person name="Woyke T."/>
            <person name="Kerfeld C."/>
        </authorList>
    </citation>
    <scope>NUCLEOTIDE SEQUENCE [LARGE SCALE GENOMIC DNA]</scope>
    <source>
        <strain evidence="7 8">PCC 9333</strain>
    </source>
</reference>
<dbReference type="AlphaFoldDB" id="K9W2U7"/>
<dbReference type="GO" id="GO:0003677">
    <property type="term" value="F:DNA binding"/>
    <property type="evidence" value="ECO:0007669"/>
    <property type="project" value="InterPro"/>
</dbReference>
<accession>K9W2U7</accession>
<keyword evidence="3 7" id="KW-0255">Endonuclease</keyword>
<dbReference type="PATRIC" id="fig|1173022.3.peg.4180"/>
<dbReference type="eggNOG" id="ENOG502Z9T1">
    <property type="taxonomic scope" value="Bacteria"/>
</dbReference>
<dbReference type="EMBL" id="CP003620">
    <property type="protein sequence ID" value="AFZ14688.1"/>
    <property type="molecule type" value="Genomic_DNA"/>
</dbReference>
<dbReference type="HOGENOM" id="CLU_086963_0_0_3"/>